<protein>
    <submittedName>
        <fullName evidence="2">Uncharacterized protein</fullName>
    </submittedName>
</protein>
<keyword evidence="1" id="KW-0472">Membrane</keyword>
<dbReference type="AlphaFoldDB" id="A0A8W7P2J4"/>
<feature type="transmembrane region" description="Helical" evidence="1">
    <location>
        <begin position="509"/>
        <end position="529"/>
    </location>
</feature>
<evidence type="ECO:0000256" key="1">
    <source>
        <dbReference type="SAM" id="Phobius"/>
    </source>
</evidence>
<name>A0A8W7P2J4_ANOCL</name>
<accession>A0A8W7P2J4</accession>
<keyword evidence="1" id="KW-1133">Transmembrane helix</keyword>
<reference evidence="2" key="1">
    <citation type="submission" date="2022-08" db="UniProtKB">
        <authorList>
            <consortium name="EnsemblMetazoa"/>
        </authorList>
    </citation>
    <scope>IDENTIFICATION</scope>
</reference>
<dbReference type="EnsemblMetazoa" id="ACOM023869-RA">
    <property type="protein sequence ID" value="ACOM023869-PA.1"/>
    <property type="gene ID" value="ACOM023869"/>
</dbReference>
<proteinExistence type="predicted"/>
<evidence type="ECO:0000313" key="2">
    <source>
        <dbReference type="EnsemblMetazoa" id="ACOM023869-PA.1"/>
    </source>
</evidence>
<organism evidence="2">
    <name type="scientific">Anopheles coluzzii</name>
    <name type="common">African malaria mosquito</name>
    <dbReference type="NCBI Taxonomy" id="1518534"/>
    <lineage>
        <taxon>Eukaryota</taxon>
        <taxon>Metazoa</taxon>
        <taxon>Ecdysozoa</taxon>
        <taxon>Arthropoda</taxon>
        <taxon>Hexapoda</taxon>
        <taxon>Insecta</taxon>
        <taxon>Pterygota</taxon>
        <taxon>Neoptera</taxon>
        <taxon>Endopterygota</taxon>
        <taxon>Diptera</taxon>
        <taxon>Nematocera</taxon>
        <taxon>Culicoidea</taxon>
        <taxon>Culicidae</taxon>
        <taxon>Anophelinae</taxon>
        <taxon>Anopheles</taxon>
    </lineage>
</organism>
<dbReference type="Proteomes" id="UP000075882">
    <property type="component" value="Unassembled WGS sequence"/>
</dbReference>
<keyword evidence="1" id="KW-0812">Transmembrane</keyword>
<sequence>MWKRMKMRRMPWKISVSARKAAAEIAPPTVAPGNVVNPQEAILEQRYPLVQPIARYVVHREHLEFDRLLVLAVAAAAARLILEQQRFLILLLAVPQDLVLRRDPDNVRRRIAGKHALQHRVRLEQMHPALGRLEQLRLEAADVLQHAHNVARIAVAAFELGQAQQILVEPAQYPVHVAVTAVIVVQEVGVLQLVQGAYLLRDVHDVVATDVQVAQPAQLANLLRQASQSVVGQEQRFQVGRVQVQPYQRVLAGEDRVRQRAHQVVAQIERPERPERGKHGRRQDVDLVLVHVQVPQLVQRVERVPVDEHQLVAGQVERLEPAQPVQRVLGDLLDDVAVQAQHAQLLVEQEEIQHLERPQLLEHLERHHVQPVVRQVQLGQVAEPGEAVARKIVDRIVGEVQHPQPAERPEQVQRQLAEPIAVQVELDQVAELPPVPGEREGELLIGHVAVPPAHHLEIVLVLQGELVAGRALHWHALQQDALVGVDGPQVLLVDRPQARVGAAQHLEKAIYIFGVIIVGWIVGLGRRVVRRRHQRRQVDPVAPGVGLDVQIGVGVRCGR</sequence>